<sequence>MASMVMIVAVIAIPFTYAMHTHAYHAADDRCIGSDRCGDHDLNGEHGCSTCEFYGRYVPVQADFKPPYTFRIAAVRLEGLFRAPACQSPCEGRLVNHTNKGPPYG</sequence>
<dbReference type="Proteomes" id="UP001595526">
    <property type="component" value="Unassembled WGS sequence"/>
</dbReference>
<gene>
    <name evidence="1" type="ORF">ACFOET_10460</name>
</gene>
<evidence type="ECO:0008006" key="3">
    <source>
        <dbReference type="Google" id="ProtNLM"/>
    </source>
</evidence>
<evidence type="ECO:0000313" key="2">
    <source>
        <dbReference type="Proteomes" id="UP001595526"/>
    </source>
</evidence>
<accession>A0ABV7JIY8</accession>
<reference evidence="2" key="1">
    <citation type="journal article" date="2019" name="Int. J. Syst. Evol. Microbiol.">
        <title>The Global Catalogue of Microorganisms (GCM) 10K type strain sequencing project: providing services to taxonomists for standard genome sequencing and annotation.</title>
        <authorList>
            <consortium name="The Broad Institute Genomics Platform"/>
            <consortium name="The Broad Institute Genome Sequencing Center for Infectious Disease"/>
            <person name="Wu L."/>
            <person name="Ma J."/>
        </authorList>
    </citation>
    <scope>NUCLEOTIDE SEQUENCE [LARGE SCALE GENOMIC DNA]</scope>
    <source>
        <strain evidence="2">KCTC 52416</strain>
    </source>
</reference>
<protein>
    <recommendedName>
        <fullName evidence="3">Secreted protein</fullName>
    </recommendedName>
</protein>
<keyword evidence="2" id="KW-1185">Reference proteome</keyword>
<organism evidence="1 2">
    <name type="scientific">Parapedobacter deserti</name>
    <dbReference type="NCBI Taxonomy" id="1912957"/>
    <lineage>
        <taxon>Bacteria</taxon>
        <taxon>Pseudomonadati</taxon>
        <taxon>Bacteroidota</taxon>
        <taxon>Sphingobacteriia</taxon>
        <taxon>Sphingobacteriales</taxon>
        <taxon>Sphingobacteriaceae</taxon>
        <taxon>Parapedobacter</taxon>
    </lineage>
</organism>
<comment type="caution">
    <text evidence="1">The sequence shown here is derived from an EMBL/GenBank/DDBJ whole genome shotgun (WGS) entry which is preliminary data.</text>
</comment>
<evidence type="ECO:0000313" key="1">
    <source>
        <dbReference type="EMBL" id="MFC3198033.1"/>
    </source>
</evidence>
<dbReference type="EMBL" id="JBHRTA010000030">
    <property type="protein sequence ID" value="MFC3198033.1"/>
    <property type="molecule type" value="Genomic_DNA"/>
</dbReference>
<name>A0ABV7JIY8_9SPHI</name>
<proteinExistence type="predicted"/>